<name>A0A0U1KT03_9FIRM</name>
<dbReference type="SUPFAM" id="SSF56784">
    <property type="entry name" value="HAD-like"/>
    <property type="match status" value="1"/>
</dbReference>
<dbReference type="SFLD" id="SFLDS00003">
    <property type="entry name" value="Haloacid_Dehalogenase"/>
    <property type="match status" value="1"/>
</dbReference>
<dbReference type="InterPro" id="IPR036412">
    <property type="entry name" value="HAD-like_sf"/>
</dbReference>
<dbReference type="PANTHER" id="PTHR10000">
    <property type="entry name" value="PHOSPHOSERINE PHOSPHATASE"/>
    <property type="match status" value="1"/>
</dbReference>
<accession>A0A0U1KT03</accession>
<keyword evidence="2" id="KW-1185">Reference proteome</keyword>
<dbReference type="EMBL" id="CTRP01000003">
    <property type="protein sequence ID" value="CQR70385.1"/>
    <property type="molecule type" value="Genomic_DNA"/>
</dbReference>
<dbReference type="Gene3D" id="3.40.50.1000">
    <property type="entry name" value="HAD superfamily/HAD-like"/>
    <property type="match status" value="1"/>
</dbReference>
<dbReference type="InterPro" id="IPR023214">
    <property type="entry name" value="HAD_sf"/>
</dbReference>
<dbReference type="NCBIfam" id="TIGR01484">
    <property type="entry name" value="HAD-SF-IIB"/>
    <property type="match status" value="1"/>
</dbReference>
<dbReference type="AlphaFoldDB" id="A0A0U1KT03"/>
<dbReference type="RefSeq" id="WP_021169123.1">
    <property type="nucleotide sequence ID" value="NZ_CTRP01000003.1"/>
</dbReference>
<dbReference type="InterPro" id="IPR006379">
    <property type="entry name" value="HAD-SF_hydro_IIB"/>
</dbReference>
<dbReference type="SFLD" id="SFLDG01144">
    <property type="entry name" value="C2.B.4:_PGP_Like"/>
    <property type="match status" value="1"/>
</dbReference>
<dbReference type="Proteomes" id="UP000049855">
    <property type="component" value="Unassembled WGS sequence"/>
</dbReference>
<proteinExistence type="predicted"/>
<evidence type="ECO:0000313" key="2">
    <source>
        <dbReference type="Proteomes" id="UP000049855"/>
    </source>
</evidence>
<dbReference type="Gene3D" id="3.30.1240.10">
    <property type="match status" value="1"/>
</dbReference>
<dbReference type="GO" id="GO:0005829">
    <property type="term" value="C:cytosol"/>
    <property type="evidence" value="ECO:0007669"/>
    <property type="project" value="TreeGrafter"/>
</dbReference>
<reference evidence="2" key="1">
    <citation type="submission" date="2015-03" db="EMBL/GenBank/DDBJ databases">
        <authorList>
            <person name="Nijsse Bart"/>
        </authorList>
    </citation>
    <scope>NUCLEOTIDE SEQUENCE [LARGE SCALE GENOMIC DNA]</scope>
</reference>
<evidence type="ECO:0000313" key="1">
    <source>
        <dbReference type="EMBL" id="CQR70385.1"/>
    </source>
</evidence>
<dbReference type="Pfam" id="PF08282">
    <property type="entry name" value="Hydrolase_3"/>
    <property type="match status" value="1"/>
</dbReference>
<gene>
    <name evidence="1" type="ORF">SpAn4DRAFT_1354</name>
</gene>
<dbReference type="PROSITE" id="PS01229">
    <property type="entry name" value="COF_2"/>
    <property type="match status" value="1"/>
</dbReference>
<organism evidence="1 2">
    <name type="scientific">Sporomusa ovata</name>
    <dbReference type="NCBI Taxonomy" id="2378"/>
    <lineage>
        <taxon>Bacteria</taxon>
        <taxon>Bacillati</taxon>
        <taxon>Bacillota</taxon>
        <taxon>Negativicutes</taxon>
        <taxon>Selenomonadales</taxon>
        <taxon>Sporomusaceae</taxon>
        <taxon>Sporomusa</taxon>
    </lineage>
</organism>
<protein>
    <submittedName>
        <fullName evidence="1">Cof-like hydrolase</fullName>
    </submittedName>
</protein>
<dbReference type="GO" id="GO:0000287">
    <property type="term" value="F:magnesium ion binding"/>
    <property type="evidence" value="ECO:0007669"/>
    <property type="project" value="TreeGrafter"/>
</dbReference>
<sequence length="265" mass="29117">MTIKLIAIDLDDTLLDSKLAVSPRACEAIRKAVSKGVTVTIATGRMYCSALVYARQLKLDVPLITYNGALIKSCLSGETLLHQPVERELALEVLDLCREHNWYIQTYMNDKLYVKELDEHAAYYQRFSGAPANAIGDRLYAAEQPPTKMLAMSTAEDIKAAYNIVKTRFDNQLTVAISKPTFLEITHPLANKGRALAFLADKLQIRQEEVMALGDSGNDLDMIKYAGWGVAMGNAGDAVKAAARLETLSNDADGVAEAIEKYVLN</sequence>
<dbReference type="SFLD" id="SFLDG01140">
    <property type="entry name" value="C2.B:_Phosphomannomutase_and_P"/>
    <property type="match status" value="1"/>
</dbReference>
<dbReference type="GO" id="GO:0016791">
    <property type="term" value="F:phosphatase activity"/>
    <property type="evidence" value="ECO:0007669"/>
    <property type="project" value="UniProtKB-ARBA"/>
</dbReference>
<dbReference type="PANTHER" id="PTHR10000:SF8">
    <property type="entry name" value="HAD SUPERFAMILY HYDROLASE-LIKE, TYPE 3"/>
    <property type="match status" value="1"/>
</dbReference>
<dbReference type="CDD" id="cd07516">
    <property type="entry name" value="HAD_Pase"/>
    <property type="match status" value="1"/>
</dbReference>
<keyword evidence="1" id="KW-0378">Hydrolase</keyword>
<dbReference type="InterPro" id="IPR000150">
    <property type="entry name" value="Cof"/>
</dbReference>
<dbReference type="NCBIfam" id="TIGR00099">
    <property type="entry name" value="Cof-subfamily"/>
    <property type="match status" value="1"/>
</dbReference>